<feature type="non-terminal residue" evidence="1">
    <location>
        <position position="308"/>
    </location>
</feature>
<gene>
    <name evidence="1" type="ORF">SPELUC_LOCUS11776</name>
</gene>
<dbReference type="Proteomes" id="UP000789366">
    <property type="component" value="Unassembled WGS sequence"/>
</dbReference>
<name>A0ACA9PLN4_9GLOM</name>
<sequence length="308" mass="33962">EEKARLWHVINATPMPPISSPLTSAPISQAASEANLTANAHQLILSYLVHHGFSKTARAFSRDAVRISQTYNNEVNEMEDVENENPSLDMDMDMLNRQRIRDAVLAGNIDNAITLTNSLYPGVLQSNDDILFQLRCRKFIEMIGACAGTQITLSDHEDASIKFTAIVSQSDCESGDEIDGPLTPPKKRRVPKRRKVSFGLHGLDDAMTAVLKFGCELQDDYRNDDREEIRNALKDAFSLMAYDDPRVSCVAHLLDPSGREPVANALNSAILVSQGKPKIPSLEQVYRQASVVLHELSKNGVGSSAFVN</sequence>
<reference evidence="1" key="1">
    <citation type="submission" date="2021-06" db="EMBL/GenBank/DDBJ databases">
        <authorList>
            <person name="Kallberg Y."/>
            <person name="Tangrot J."/>
            <person name="Rosling A."/>
        </authorList>
    </citation>
    <scope>NUCLEOTIDE SEQUENCE</scope>
    <source>
        <strain evidence="1">28 12/20/2015</strain>
    </source>
</reference>
<comment type="caution">
    <text evidence="1">The sequence shown here is derived from an EMBL/GenBank/DDBJ whole genome shotgun (WGS) entry which is preliminary data.</text>
</comment>
<evidence type="ECO:0000313" key="2">
    <source>
        <dbReference type="Proteomes" id="UP000789366"/>
    </source>
</evidence>
<evidence type="ECO:0000313" key="1">
    <source>
        <dbReference type="EMBL" id="CAG8710314.1"/>
    </source>
</evidence>
<feature type="non-terminal residue" evidence="1">
    <location>
        <position position="1"/>
    </location>
</feature>
<protein>
    <submittedName>
        <fullName evidence="1">17515_t:CDS:1</fullName>
    </submittedName>
</protein>
<proteinExistence type="predicted"/>
<accession>A0ACA9PLN4</accession>
<keyword evidence="2" id="KW-1185">Reference proteome</keyword>
<organism evidence="1 2">
    <name type="scientific">Cetraspora pellucida</name>
    <dbReference type="NCBI Taxonomy" id="1433469"/>
    <lineage>
        <taxon>Eukaryota</taxon>
        <taxon>Fungi</taxon>
        <taxon>Fungi incertae sedis</taxon>
        <taxon>Mucoromycota</taxon>
        <taxon>Glomeromycotina</taxon>
        <taxon>Glomeromycetes</taxon>
        <taxon>Diversisporales</taxon>
        <taxon>Gigasporaceae</taxon>
        <taxon>Cetraspora</taxon>
    </lineage>
</organism>
<dbReference type="EMBL" id="CAJVPW010025824">
    <property type="protein sequence ID" value="CAG8710314.1"/>
    <property type="molecule type" value="Genomic_DNA"/>
</dbReference>